<feature type="chain" id="PRO_5013887987" description="Outer membrane protein beta-barrel domain-containing protein" evidence="1">
    <location>
        <begin position="20"/>
        <end position="182"/>
    </location>
</feature>
<comment type="caution">
    <text evidence="2">The sequence shown here is derived from an EMBL/GenBank/DDBJ whole genome shotgun (WGS) entry which is preliminary data.</text>
</comment>
<evidence type="ECO:0000313" key="2">
    <source>
        <dbReference type="EMBL" id="PHK99034.1"/>
    </source>
</evidence>
<sequence>MFARYPLFFLALLSLSPLAAQVEVNPYIGYLLGEDRLTVGEGGSVREFTGTRYAVGVDALLGARQLAPSGGLLYVHRKFSGDGGTDFSYGSVHLPLGLAYRVLPPDFDLNLVANLAVAPGWVAGGGTAPGFEGNLDWSLRGGVRLYLDYVTLGVHYFGSFTDHYPPDREVVPQWMLTLGIRL</sequence>
<accession>A0A2G0CGC8</accession>
<dbReference type="RefSeq" id="WP_099105651.1">
    <property type="nucleotide sequence ID" value="NZ_JAATJF010000002.1"/>
</dbReference>
<dbReference type="OrthoDB" id="1493445at2"/>
<keyword evidence="1" id="KW-0732">Signal</keyword>
<keyword evidence="3" id="KW-1185">Reference proteome</keyword>
<dbReference type="Proteomes" id="UP000226437">
    <property type="component" value="Unassembled WGS sequence"/>
</dbReference>
<organism evidence="2 3">
    <name type="scientific">Neolewinella marina</name>
    <dbReference type="NCBI Taxonomy" id="438751"/>
    <lineage>
        <taxon>Bacteria</taxon>
        <taxon>Pseudomonadati</taxon>
        <taxon>Bacteroidota</taxon>
        <taxon>Saprospiria</taxon>
        <taxon>Saprospirales</taxon>
        <taxon>Lewinellaceae</taxon>
        <taxon>Neolewinella</taxon>
    </lineage>
</organism>
<protein>
    <recommendedName>
        <fullName evidence="4">Outer membrane protein beta-barrel domain-containing protein</fullName>
    </recommendedName>
</protein>
<feature type="signal peptide" evidence="1">
    <location>
        <begin position="1"/>
        <end position="19"/>
    </location>
</feature>
<proteinExistence type="predicted"/>
<evidence type="ECO:0000313" key="3">
    <source>
        <dbReference type="Proteomes" id="UP000226437"/>
    </source>
</evidence>
<dbReference type="AlphaFoldDB" id="A0A2G0CGC8"/>
<reference evidence="2 3" key="1">
    <citation type="submission" date="2017-10" db="EMBL/GenBank/DDBJ databases">
        <title>The draft genome sequence of Lewinella marina KCTC 32374.</title>
        <authorList>
            <person name="Wang K."/>
        </authorList>
    </citation>
    <scope>NUCLEOTIDE SEQUENCE [LARGE SCALE GENOMIC DNA]</scope>
    <source>
        <strain evidence="2 3">MKG-38</strain>
    </source>
</reference>
<gene>
    <name evidence="2" type="ORF">CGL56_06125</name>
</gene>
<dbReference type="EMBL" id="PDLO01000002">
    <property type="protein sequence ID" value="PHK99034.1"/>
    <property type="molecule type" value="Genomic_DNA"/>
</dbReference>
<evidence type="ECO:0000256" key="1">
    <source>
        <dbReference type="SAM" id="SignalP"/>
    </source>
</evidence>
<evidence type="ECO:0008006" key="4">
    <source>
        <dbReference type="Google" id="ProtNLM"/>
    </source>
</evidence>
<name>A0A2G0CGC8_9BACT</name>